<feature type="transmembrane region" description="Helical" evidence="6">
    <location>
        <begin position="166"/>
        <end position="185"/>
    </location>
</feature>
<dbReference type="EMBL" id="MHIW01000014">
    <property type="protein sequence ID" value="OGY58884.1"/>
    <property type="molecule type" value="Genomic_DNA"/>
</dbReference>
<dbReference type="PANTHER" id="PTHR42709">
    <property type="entry name" value="ALKALINE PHOSPHATASE LIKE PROTEIN"/>
    <property type="match status" value="1"/>
</dbReference>
<protein>
    <recommendedName>
        <fullName evidence="7">VTT domain-containing protein</fullName>
    </recommendedName>
</protein>
<evidence type="ECO:0000313" key="8">
    <source>
        <dbReference type="EMBL" id="OGY58884.1"/>
    </source>
</evidence>
<keyword evidence="5 6" id="KW-0472">Membrane</keyword>
<name>A0A1G1Z2Z2_9BACT</name>
<dbReference type="InterPro" id="IPR032816">
    <property type="entry name" value="VTT_dom"/>
</dbReference>
<feature type="transmembrane region" description="Helical" evidence="6">
    <location>
        <begin position="12"/>
        <end position="39"/>
    </location>
</feature>
<comment type="caution">
    <text evidence="8">The sequence shown here is derived from an EMBL/GenBank/DDBJ whole genome shotgun (WGS) entry which is preliminary data.</text>
</comment>
<evidence type="ECO:0000256" key="4">
    <source>
        <dbReference type="ARBA" id="ARBA00022989"/>
    </source>
</evidence>
<reference evidence="8 9" key="1">
    <citation type="journal article" date="2016" name="Nat. Commun.">
        <title>Thousands of microbial genomes shed light on interconnected biogeochemical processes in an aquifer system.</title>
        <authorList>
            <person name="Anantharaman K."/>
            <person name="Brown C.T."/>
            <person name="Hug L.A."/>
            <person name="Sharon I."/>
            <person name="Castelle C.J."/>
            <person name="Probst A.J."/>
            <person name="Thomas B.C."/>
            <person name="Singh A."/>
            <person name="Wilkins M.J."/>
            <person name="Karaoz U."/>
            <person name="Brodie E.L."/>
            <person name="Williams K.H."/>
            <person name="Hubbard S.S."/>
            <person name="Banfield J.F."/>
        </authorList>
    </citation>
    <scope>NUCLEOTIDE SEQUENCE [LARGE SCALE GENOMIC DNA]</scope>
</reference>
<comment type="subcellular location">
    <subcellularLocation>
        <location evidence="1">Cell membrane</location>
        <topology evidence="1">Multi-pass membrane protein</topology>
    </subcellularLocation>
</comment>
<keyword evidence="2" id="KW-1003">Cell membrane</keyword>
<feature type="transmembrane region" description="Helical" evidence="6">
    <location>
        <begin position="134"/>
        <end position="154"/>
    </location>
</feature>
<feature type="transmembrane region" description="Helical" evidence="6">
    <location>
        <begin position="45"/>
        <end position="65"/>
    </location>
</feature>
<keyword evidence="3 6" id="KW-0812">Transmembrane</keyword>
<dbReference type="PANTHER" id="PTHR42709:SF6">
    <property type="entry name" value="UNDECAPRENYL PHOSPHATE TRANSPORTER A"/>
    <property type="match status" value="1"/>
</dbReference>
<evidence type="ECO:0000256" key="6">
    <source>
        <dbReference type="SAM" id="Phobius"/>
    </source>
</evidence>
<feature type="transmembrane region" description="Helical" evidence="6">
    <location>
        <begin position="109"/>
        <end position="128"/>
    </location>
</feature>
<feature type="domain" description="VTT" evidence="7">
    <location>
        <begin position="28"/>
        <end position="150"/>
    </location>
</feature>
<dbReference type="AlphaFoldDB" id="A0A1G1Z2Z2"/>
<dbReference type="GO" id="GO:0005886">
    <property type="term" value="C:plasma membrane"/>
    <property type="evidence" value="ECO:0007669"/>
    <property type="project" value="UniProtKB-SubCell"/>
</dbReference>
<evidence type="ECO:0000256" key="1">
    <source>
        <dbReference type="ARBA" id="ARBA00004651"/>
    </source>
</evidence>
<sequence>MDQSGIVQLLMHYRYLILFPLAAFEGPIISLFAGVLVSLGYLNPFIAYIILLLGDLVPDTIYYYVGRHGNSKTFLAKHGHKVGITEKRFETIEYLWKEHGFKTMFMSKLAYGLSTPFLITAGLSGMTLGRFYLFTIPVTVIQYAAFMLLGFYFGSSYEIISQYFKSAEIVIAGLAIVAIAAYYFFSIYMKTELVKKEDGK</sequence>
<accession>A0A1G1Z2Z2</accession>
<evidence type="ECO:0000259" key="7">
    <source>
        <dbReference type="Pfam" id="PF09335"/>
    </source>
</evidence>
<proteinExistence type="predicted"/>
<keyword evidence="4 6" id="KW-1133">Transmembrane helix</keyword>
<evidence type="ECO:0000313" key="9">
    <source>
        <dbReference type="Proteomes" id="UP000178259"/>
    </source>
</evidence>
<evidence type="ECO:0000256" key="2">
    <source>
        <dbReference type="ARBA" id="ARBA00022475"/>
    </source>
</evidence>
<evidence type="ECO:0000256" key="3">
    <source>
        <dbReference type="ARBA" id="ARBA00022692"/>
    </source>
</evidence>
<organism evidence="8 9">
    <name type="scientific">Candidatus Colwellbacteria bacterium RIFCSPHIGHO2_12_FULL_43_12</name>
    <dbReference type="NCBI Taxonomy" id="1797688"/>
    <lineage>
        <taxon>Bacteria</taxon>
        <taxon>Candidatus Colwelliibacteriota</taxon>
    </lineage>
</organism>
<evidence type="ECO:0000256" key="5">
    <source>
        <dbReference type="ARBA" id="ARBA00023136"/>
    </source>
</evidence>
<dbReference type="InterPro" id="IPR051311">
    <property type="entry name" value="DedA_domain"/>
</dbReference>
<dbReference type="Proteomes" id="UP000178259">
    <property type="component" value="Unassembled WGS sequence"/>
</dbReference>
<gene>
    <name evidence="8" type="ORF">A3E61_01700</name>
</gene>
<dbReference type="Pfam" id="PF09335">
    <property type="entry name" value="VTT_dom"/>
    <property type="match status" value="1"/>
</dbReference>